<dbReference type="WBParaSite" id="PSAMB.scaffold16294size1360.g36877.t1">
    <property type="protein sequence ID" value="PSAMB.scaffold16294size1360.g36877.t1"/>
    <property type="gene ID" value="PSAMB.scaffold16294size1360.g36877"/>
</dbReference>
<evidence type="ECO:0000313" key="2">
    <source>
        <dbReference type="Proteomes" id="UP000887566"/>
    </source>
</evidence>
<feature type="region of interest" description="Disordered" evidence="1">
    <location>
        <begin position="1"/>
        <end position="28"/>
    </location>
</feature>
<protein>
    <submittedName>
        <fullName evidence="3">Uncharacterized protein</fullName>
    </submittedName>
</protein>
<keyword evidence="2" id="KW-1185">Reference proteome</keyword>
<name>A0A914V7N9_9BILA</name>
<dbReference type="AlphaFoldDB" id="A0A914V7N9"/>
<reference evidence="3" key="1">
    <citation type="submission" date="2022-11" db="UniProtKB">
        <authorList>
            <consortium name="WormBaseParasite"/>
        </authorList>
    </citation>
    <scope>IDENTIFICATION</scope>
</reference>
<dbReference type="Proteomes" id="UP000887566">
    <property type="component" value="Unplaced"/>
</dbReference>
<organism evidence="2 3">
    <name type="scientific">Plectus sambesii</name>
    <dbReference type="NCBI Taxonomy" id="2011161"/>
    <lineage>
        <taxon>Eukaryota</taxon>
        <taxon>Metazoa</taxon>
        <taxon>Ecdysozoa</taxon>
        <taxon>Nematoda</taxon>
        <taxon>Chromadorea</taxon>
        <taxon>Plectida</taxon>
        <taxon>Plectina</taxon>
        <taxon>Plectoidea</taxon>
        <taxon>Plectidae</taxon>
        <taxon>Plectus</taxon>
    </lineage>
</organism>
<accession>A0A914V7N9</accession>
<feature type="compositionally biased region" description="Polar residues" evidence="1">
    <location>
        <begin position="1"/>
        <end position="11"/>
    </location>
</feature>
<sequence>NPVLDNSYSEYTETDDASAGRSDQGAASSLVGGWRQSGVAQIDARFFRPLFVRKFTAKEKKESTLKLTDMAMEWFKAAPQDSESDLEESPFAVTAIRSDPDVVSSAVPTDVKLIAVESSDEVDARDTASLI</sequence>
<proteinExistence type="predicted"/>
<evidence type="ECO:0000313" key="3">
    <source>
        <dbReference type="WBParaSite" id="PSAMB.scaffold16294size1360.g36877.t1"/>
    </source>
</evidence>
<evidence type="ECO:0000256" key="1">
    <source>
        <dbReference type="SAM" id="MobiDB-lite"/>
    </source>
</evidence>